<dbReference type="Pfam" id="PF03559">
    <property type="entry name" value="Hexose_dehydrat"/>
    <property type="match status" value="2"/>
</dbReference>
<proteinExistence type="predicted"/>
<dbReference type="InterPro" id="IPR038153">
    <property type="entry name" value="EvaA-like_sf"/>
</dbReference>
<evidence type="ECO:0000313" key="3">
    <source>
        <dbReference type="Proteomes" id="UP000030008"/>
    </source>
</evidence>
<gene>
    <name evidence="2" type="ORF">CIAN88_01320</name>
</gene>
<feature type="domain" description="dTDP-4-dehydro-6-deoxy-alpha-D-glucopyranose 2,3-dehydratase" evidence="1">
    <location>
        <begin position="264"/>
        <end position="462"/>
    </location>
</feature>
<accession>A0A099ICM7</accession>
<evidence type="ECO:0000313" key="2">
    <source>
        <dbReference type="EMBL" id="KGJ54882.1"/>
    </source>
</evidence>
<dbReference type="Gene3D" id="3.90.79.40">
    <property type="entry name" value="EvaA sugar 2,3-dehydratase subunit"/>
    <property type="match status" value="2"/>
</dbReference>
<dbReference type="RefSeq" id="WP_044903502.1">
    <property type="nucleotide sequence ID" value="NZ_JQIF01000006.1"/>
</dbReference>
<dbReference type="AlphaFoldDB" id="A0A099ICM7"/>
<dbReference type="GO" id="GO:0016829">
    <property type="term" value="F:lyase activity"/>
    <property type="evidence" value="ECO:0007669"/>
    <property type="project" value="InterPro"/>
</dbReference>
<name>A0A099ICM7_CLOIN</name>
<comment type="caution">
    <text evidence="2">The sequence shown here is derived from an EMBL/GenBank/DDBJ whole genome shotgun (WGS) entry which is preliminary data.</text>
</comment>
<reference evidence="2 3" key="1">
    <citation type="submission" date="2014-08" db="EMBL/GenBank/DDBJ databases">
        <title>Clostridium innocuum, an unnegligible vancomycin-resistant pathogen causing extra-intestinal infections.</title>
        <authorList>
            <person name="Feng Y."/>
            <person name="Chiu C.-H."/>
        </authorList>
    </citation>
    <scope>NUCLEOTIDE SEQUENCE [LARGE SCALE GENOMIC DNA]</scope>
    <source>
        <strain evidence="2 3">AN88</strain>
    </source>
</reference>
<organism evidence="2 3">
    <name type="scientific">Clostridium innocuum</name>
    <dbReference type="NCBI Taxonomy" id="1522"/>
    <lineage>
        <taxon>Bacteria</taxon>
        <taxon>Bacillati</taxon>
        <taxon>Bacillota</taxon>
        <taxon>Clostridia</taxon>
        <taxon>Eubacteriales</taxon>
        <taxon>Clostridiaceae</taxon>
        <taxon>Clostridium</taxon>
    </lineage>
</organism>
<sequence>MKNTIILLYESWLNKTGNITGNDEINEWIEQRNNDLEVQIEKISLNECSPWYYDEKEGQIRNQNLSFFTVKGFQRKRENDVILEQPVILQNEIGYLGILCKEIDGVLNFLMQAKIEPGNINKIQLSPTIQATKSNFTQKHGGRKPNYLEYFLNAVDHEIIVDQIQSEQSSRFYKKRNRNIIIKVQDEVLLKPNFKWMTLGQIKRLMKKDNIVNMDTRTVLSCIPYYNHSFSTNELKAMEAKANDKSLFKSIFTMHDEYMIPRIYQQINNSKMFDDEEDALVSLDQLSTWKHIEKEMKCVHEHDFKVIFCDIMIEGREVTRWCQPLFEATGIALFGLFICNDDGVKKFLVRIKKEIGCFDSLELGPTIQLEPSKIQNNQDQIVDLFMNKMNHNVNIIHDVLLSEEGGRFYHEQNRNVIIEINKNEIHAVEEEGYFWVSYRTLNQLVQVNNCLNIQLRNLISLLEV</sequence>
<dbReference type="EMBL" id="JQIF01000006">
    <property type="protein sequence ID" value="KGJ54882.1"/>
    <property type="molecule type" value="Genomic_DNA"/>
</dbReference>
<evidence type="ECO:0000259" key="1">
    <source>
        <dbReference type="Pfam" id="PF03559"/>
    </source>
</evidence>
<dbReference type="Proteomes" id="UP000030008">
    <property type="component" value="Unassembled WGS sequence"/>
</dbReference>
<feature type="domain" description="dTDP-4-dehydro-6-deoxy-alpha-D-glucopyranose 2,3-dehydratase" evidence="1">
    <location>
        <begin position="23"/>
        <end position="223"/>
    </location>
</feature>
<dbReference type="InterPro" id="IPR005212">
    <property type="entry name" value="EvaA-like"/>
</dbReference>
<protein>
    <submittedName>
        <fullName evidence="2">DNDP-4-keto-6-deoxy-glucose-2,3-dehydratase</fullName>
    </submittedName>
</protein>